<dbReference type="CDD" id="cd18774">
    <property type="entry name" value="PDC2_HK_sensor"/>
    <property type="match status" value="1"/>
</dbReference>
<evidence type="ECO:0000256" key="1">
    <source>
        <dbReference type="ARBA" id="ARBA00023224"/>
    </source>
</evidence>
<dbReference type="PANTHER" id="PTHR32089">
    <property type="entry name" value="METHYL-ACCEPTING CHEMOTAXIS PROTEIN MCPB"/>
    <property type="match status" value="1"/>
</dbReference>
<dbReference type="Gene3D" id="3.30.450.20">
    <property type="entry name" value="PAS domain"/>
    <property type="match status" value="2"/>
</dbReference>
<dbReference type="AlphaFoldDB" id="A0AAE6IUF8"/>
<keyword evidence="4" id="KW-0175">Coiled coil</keyword>
<dbReference type="GO" id="GO:0016020">
    <property type="term" value="C:membrane"/>
    <property type="evidence" value="ECO:0007669"/>
    <property type="project" value="InterPro"/>
</dbReference>
<evidence type="ECO:0000256" key="2">
    <source>
        <dbReference type="ARBA" id="ARBA00029447"/>
    </source>
</evidence>
<dbReference type="GO" id="GO:0007165">
    <property type="term" value="P:signal transduction"/>
    <property type="evidence" value="ECO:0007669"/>
    <property type="project" value="UniProtKB-KW"/>
</dbReference>
<feature type="domain" description="Methyl-accepting transducer" evidence="6">
    <location>
        <begin position="440"/>
        <end position="662"/>
    </location>
</feature>
<keyword evidence="5" id="KW-0812">Transmembrane</keyword>
<dbReference type="SUPFAM" id="SSF58104">
    <property type="entry name" value="Methyl-accepting chemotaxis protein (MCP) signaling domain"/>
    <property type="match status" value="1"/>
</dbReference>
<evidence type="ECO:0000256" key="4">
    <source>
        <dbReference type="SAM" id="Coils"/>
    </source>
</evidence>
<proteinExistence type="inferred from homology"/>
<dbReference type="PROSITE" id="PS50885">
    <property type="entry name" value="HAMP"/>
    <property type="match status" value="1"/>
</dbReference>
<dbReference type="Gene3D" id="1.10.287.950">
    <property type="entry name" value="Methyl-accepting chemotaxis protein"/>
    <property type="match status" value="1"/>
</dbReference>
<dbReference type="Pfam" id="PF22673">
    <property type="entry name" value="MCP-like_PDC_1"/>
    <property type="match status" value="1"/>
</dbReference>
<evidence type="ECO:0000256" key="3">
    <source>
        <dbReference type="PROSITE-ProRule" id="PRU00284"/>
    </source>
</evidence>
<dbReference type="PROSITE" id="PS50111">
    <property type="entry name" value="CHEMOTAXIS_TRANSDUC_2"/>
    <property type="match status" value="1"/>
</dbReference>
<dbReference type="Pfam" id="PF00672">
    <property type="entry name" value="HAMP"/>
    <property type="match status" value="1"/>
</dbReference>
<comment type="similarity">
    <text evidence="2">Belongs to the methyl-accepting chemotaxis (MCP) protein family.</text>
</comment>
<dbReference type="RefSeq" id="WP_002701165.1">
    <property type="nucleotide sequence ID" value="NZ_CP042814.1"/>
</dbReference>
<dbReference type="SMART" id="SM00304">
    <property type="entry name" value="HAMP"/>
    <property type="match status" value="1"/>
</dbReference>
<feature type="domain" description="HAMP" evidence="7">
    <location>
        <begin position="339"/>
        <end position="393"/>
    </location>
</feature>
<organism evidence="8 9">
    <name type="scientific">Treponema phagedenis</name>
    <dbReference type="NCBI Taxonomy" id="162"/>
    <lineage>
        <taxon>Bacteria</taxon>
        <taxon>Pseudomonadati</taxon>
        <taxon>Spirochaetota</taxon>
        <taxon>Spirochaetia</taxon>
        <taxon>Spirochaetales</taxon>
        <taxon>Treponemataceae</taxon>
        <taxon>Treponema</taxon>
    </lineage>
</organism>
<gene>
    <name evidence="8" type="ORF">FUT82_10810</name>
</gene>
<dbReference type="SMART" id="SM00283">
    <property type="entry name" value="MA"/>
    <property type="match status" value="1"/>
</dbReference>
<reference evidence="8 9" key="1">
    <citation type="submission" date="2019-08" db="EMBL/GenBank/DDBJ databases">
        <authorList>
            <person name="Kuhnert P."/>
        </authorList>
    </citation>
    <scope>NUCLEOTIDE SEQUENCE [LARGE SCALE GENOMIC DNA]</scope>
    <source>
        <strain evidence="8 9">B36.5</strain>
    </source>
</reference>
<evidence type="ECO:0000313" key="9">
    <source>
        <dbReference type="Proteomes" id="UP000323594"/>
    </source>
</evidence>
<dbReference type="InterPro" id="IPR004089">
    <property type="entry name" value="MCPsignal_dom"/>
</dbReference>
<name>A0AAE6IUF8_TREPH</name>
<dbReference type="CDD" id="cd06225">
    <property type="entry name" value="HAMP"/>
    <property type="match status" value="1"/>
</dbReference>
<keyword evidence="5" id="KW-1133">Transmembrane helix</keyword>
<dbReference type="Proteomes" id="UP000323594">
    <property type="component" value="Chromosome"/>
</dbReference>
<sequence length="726" mass="80730">MKFTIRKKLVLTLLGVFSPFALIIFIFLITGLTRASYDFALQHLYDQSMTMARDVQLIIQNVYDRTVSLARTFENYTIIPADLRREYFNRLQQTTLSEKNNFVDVWTVWEPNALDGLDNKFKNQPGHDETGRFIPYWTKVNGIVSLNPLTDYDGSFWYENPLHSKVGILIKPNRYTLQGKTMYVAGSAVPIHDKNGKPIGVIGIDYSLSHMQDLFKTETVFNKGAPILVSAEGLVLFHKDDSLVSKELPEFSESDFSVFFKKAAEDLKPFHFVKKIDDAKWMYVYVPIKIGETKQIWFAGSALPVFDIYANGIKLTIAVIIMLAITAVTVFILLFLLIYKITKRIEQVTNSLYDIAEGEGDLTVHLPVTGNDEIADLATFFNETIKKIRSAVVTVGKAAGNLQKVGTDLSDNMNETTGAISQIGENIKEVKRQVLSQASSVNQTEASMQEMRKIIENLNRHIEMQAANITESSSAITEMVVNINSVSSILSENAKRIETLQEKSNYVRAKTVNSARLTQEIAQESEGLLQASTVIQHIASQTNLLAMNAAIEAAHAGNAGKGFAVVADEIRKLAEQSSTQGKQISSVLKTLKIKIDDIASDAAEAQKLFDDTYSLTQEVKTQEDSIMNAMQEQSSGSEQVIKTIIDIGEITSKVRSGSVDMMNGSIQVADEIQRLTHIAGQITTSMDEMDLGAIQINKATQKLNEITQQTKETIENLAIEVGKFKV</sequence>
<feature type="coiled-coil region" evidence="4">
    <location>
        <begin position="441"/>
        <end position="468"/>
    </location>
</feature>
<dbReference type="CDD" id="cd12913">
    <property type="entry name" value="PDC1_MCP_like"/>
    <property type="match status" value="1"/>
</dbReference>
<feature type="transmembrane region" description="Helical" evidence="5">
    <location>
        <begin position="315"/>
        <end position="339"/>
    </location>
</feature>
<dbReference type="InterPro" id="IPR003660">
    <property type="entry name" value="HAMP_dom"/>
</dbReference>
<evidence type="ECO:0000259" key="6">
    <source>
        <dbReference type="PROSITE" id="PS50111"/>
    </source>
</evidence>
<accession>A0AAE6IUF8</accession>
<keyword evidence="1 3" id="KW-0807">Transducer</keyword>
<dbReference type="Gene3D" id="6.10.340.10">
    <property type="match status" value="1"/>
</dbReference>
<evidence type="ECO:0000313" key="8">
    <source>
        <dbReference type="EMBL" id="QEJ98436.1"/>
    </source>
</evidence>
<dbReference type="PANTHER" id="PTHR32089:SF112">
    <property type="entry name" value="LYSOZYME-LIKE PROTEIN-RELATED"/>
    <property type="match status" value="1"/>
</dbReference>
<dbReference type="EMBL" id="CP042817">
    <property type="protein sequence ID" value="QEJ98436.1"/>
    <property type="molecule type" value="Genomic_DNA"/>
</dbReference>
<evidence type="ECO:0000256" key="5">
    <source>
        <dbReference type="SAM" id="Phobius"/>
    </source>
</evidence>
<keyword evidence="5" id="KW-0472">Membrane</keyword>
<protein>
    <submittedName>
        <fullName evidence="8">HAMP domain-containing protein</fullName>
    </submittedName>
</protein>
<dbReference type="Pfam" id="PF00015">
    <property type="entry name" value="MCPsignal"/>
    <property type="match status" value="1"/>
</dbReference>
<evidence type="ECO:0000259" key="7">
    <source>
        <dbReference type="PROSITE" id="PS50885"/>
    </source>
</evidence>